<dbReference type="InterPro" id="IPR039426">
    <property type="entry name" value="TonB-dep_rcpt-like"/>
</dbReference>
<evidence type="ECO:0000256" key="2">
    <source>
        <dbReference type="ARBA" id="ARBA00022448"/>
    </source>
</evidence>
<evidence type="ECO:0000256" key="10">
    <source>
        <dbReference type="PROSITE-ProRule" id="PRU01360"/>
    </source>
</evidence>
<dbReference type="InterPro" id="IPR008969">
    <property type="entry name" value="CarboxyPept-like_regulatory"/>
</dbReference>
<evidence type="ECO:0000256" key="6">
    <source>
        <dbReference type="ARBA" id="ARBA00023077"/>
    </source>
</evidence>
<evidence type="ECO:0000256" key="4">
    <source>
        <dbReference type="ARBA" id="ARBA00022692"/>
    </source>
</evidence>
<dbReference type="NCBIfam" id="TIGR04056">
    <property type="entry name" value="OMP_RagA_SusC"/>
    <property type="match status" value="1"/>
</dbReference>
<feature type="domain" description="TonB-dependent receptor-like beta-barrel" evidence="13">
    <location>
        <begin position="446"/>
        <end position="1005"/>
    </location>
</feature>
<keyword evidence="16" id="KW-1185">Reference proteome</keyword>
<dbReference type="InterPro" id="IPR000531">
    <property type="entry name" value="Beta-barrel_TonB"/>
</dbReference>
<keyword evidence="3 10" id="KW-1134">Transmembrane beta strand</keyword>
<feature type="signal peptide" evidence="12">
    <location>
        <begin position="1"/>
        <end position="34"/>
    </location>
</feature>
<protein>
    <submittedName>
        <fullName evidence="15">TonB-dependent receptor</fullName>
    </submittedName>
</protein>
<dbReference type="Gene3D" id="2.170.130.10">
    <property type="entry name" value="TonB-dependent receptor, plug domain"/>
    <property type="match status" value="1"/>
</dbReference>
<evidence type="ECO:0000256" key="3">
    <source>
        <dbReference type="ARBA" id="ARBA00022452"/>
    </source>
</evidence>
<dbReference type="Proteomes" id="UP001165444">
    <property type="component" value="Unassembled WGS sequence"/>
</dbReference>
<evidence type="ECO:0000256" key="9">
    <source>
        <dbReference type="ARBA" id="ARBA00023237"/>
    </source>
</evidence>
<dbReference type="InterPro" id="IPR023997">
    <property type="entry name" value="TonB-dep_OMP_SusC/RagA_CS"/>
</dbReference>
<dbReference type="SUPFAM" id="SSF56935">
    <property type="entry name" value="Porins"/>
    <property type="match status" value="1"/>
</dbReference>
<evidence type="ECO:0000313" key="16">
    <source>
        <dbReference type="Proteomes" id="UP001165444"/>
    </source>
</evidence>
<organism evidence="15 16">
    <name type="scientific">Parabacteroides faecalis</name>
    <dbReference type="NCBI Taxonomy" id="2924040"/>
    <lineage>
        <taxon>Bacteria</taxon>
        <taxon>Pseudomonadati</taxon>
        <taxon>Bacteroidota</taxon>
        <taxon>Bacteroidia</taxon>
        <taxon>Bacteroidales</taxon>
        <taxon>Tannerellaceae</taxon>
        <taxon>Parabacteroides</taxon>
    </lineage>
</organism>
<evidence type="ECO:0000256" key="5">
    <source>
        <dbReference type="ARBA" id="ARBA00022729"/>
    </source>
</evidence>
<dbReference type="InterPro" id="IPR037066">
    <property type="entry name" value="Plug_dom_sf"/>
</dbReference>
<keyword evidence="6 11" id="KW-0798">TonB box</keyword>
<keyword evidence="7 10" id="KW-0472">Membrane</keyword>
<proteinExistence type="inferred from homology"/>
<evidence type="ECO:0000256" key="8">
    <source>
        <dbReference type="ARBA" id="ARBA00023170"/>
    </source>
</evidence>
<dbReference type="InterPro" id="IPR012910">
    <property type="entry name" value="Plug_dom"/>
</dbReference>
<dbReference type="PANTHER" id="PTHR30069:SF29">
    <property type="entry name" value="HEMOGLOBIN AND HEMOGLOBIN-HAPTOGLOBIN-BINDING PROTEIN 1-RELATED"/>
    <property type="match status" value="1"/>
</dbReference>
<dbReference type="EMBL" id="JAKZMM010000009">
    <property type="protein sequence ID" value="MCJ2380034.1"/>
    <property type="molecule type" value="Genomic_DNA"/>
</dbReference>
<keyword evidence="5 12" id="KW-0732">Signal</keyword>
<evidence type="ECO:0000259" key="14">
    <source>
        <dbReference type="Pfam" id="PF07715"/>
    </source>
</evidence>
<dbReference type="InterPro" id="IPR023996">
    <property type="entry name" value="TonB-dep_OMP_SusC/RagA"/>
</dbReference>
<keyword evidence="9 10" id="KW-0998">Cell outer membrane</keyword>
<dbReference type="PANTHER" id="PTHR30069">
    <property type="entry name" value="TONB-DEPENDENT OUTER MEMBRANE RECEPTOR"/>
    <property type="match status" value="1"/>
</dbReference>
<comment type="similarity">
    <text evidence="10 11">Belongs to the TonB-dependent receptor family.</text>
</comment>
<dbReference type="PROSITE" id="PS52016">
    <property type="entry name" value="TONB_DEPENDENT_REC_3"/>
    <property type="match status" value="1"/>
</dbReference>
<dbReference type="Gene3D" id="2.40.170.20">
    <property type="entry name" value="TonB-dependent receptor, beta-barrel domain"/>
    <property type="match status" value="1"/>
</dbReference>
<evidence type="ECO:0000256" key="11">
    <source>
        <dbReference type="RuleBase" id="RU003357"/>
    </source>
</evidence>
<comment type="subcellular location">
    <subcellularLocation>
        <location evidence="1 10">Cell outer membrane</location>
        <topology evidence="1 10">Multi-pass membrane protein</topology>
    </subcellularLocation>
</comment>
<evidence type="ECO:0000313" key="15">
    <source>
        <dbReference type="EMBL" id="MCJ2380034.1"/>
    </source>
</evidence>
<dbReference type="Pfam" id="PF00593">
    <property type="entry name" value="TonB_dep_Rec_b-barrel"/>
    <property type="match status" value="1"/>
</dbReference>
<evidence type="ECO:0000259" key="13">
    <source>
        <dbReference type="Pfam" id="PF00593"/>
    </source>
</evidence>
<dbReference type="RefSeq" id="WP_243323727.1">
    <property type="nucleotide sequence ID" value="NZ_JAKZMM010000009.1"/>
</dbReference>
<dbReference type="InterPro" id="IPR036942">
    <property type="entry name" value="Beta-barrel_TonB_sf"/>
</dbReference>
<keyword evidence="4 10" id="KW-0812">Transmembrane</keyword>
<reference evidence="15 16" key="1">
    <citation type="submission" date="2022-03" db="EMBL/GenBank/DDBJ databases">
        <title>Parabacteroides sp. nov. isolated from swine feces.</title>
        <authorList>
            <person name="Bak J.E."/>
        </authorList>
    </citation>
    <scope>NUCLEOTIDE SEQUENCE [LARGE SCALE GENOMIC DNA]</scope>
    <source>
        <strain evidence="15 16">AGMB00274</strain>
    </source>
</reference>
<keyword evidence="2 10" id="KW-0813">Transport</keyword>
<comment type="caution">
    <text evidence="15">The sequence shown here is derived from an EMBL/GenBank/DDBJ whole genome shotgun (WGS) entry which is preliminary data.</text>
</comment>
<dbReference type="Pfam" id="PF07715">
    <property type="entry name" value="Plug"/>
    <property type="match status" value="1"/>
</dbReference>
<feature type="chain" id="PRO_5047214305" evidence="12">
    <location>
        <begin position="35"/>
        <end position="1041"/>
    </location>
</feature>
<keyword evidence="8 15" id="KW-0675">Receptor</keyword>
<name>A0ABT0BZ75_9BACT</name>
<dbReference type="NCBIfam" id="TIGR04057">
    <property type="entry name" value="SusC_RagA_signa"/>
    <property type="match status" value="1"/>
</dbReference>
<sequence length="1041" mass="116838">MKNKCQPLFYSGKIAKISTLCLLLPALSVVSVQAGGFSSDRTMTGITQQGKMISGVIVDQTGMPIIGANVIIKGTTLGSITDMDGKFTIPDVPADAILQISYIGYKSIEMPVGTKTEFNITLSEDSEKLEEVVVVGYGVQKKVTVTGSVASVTGEELKASPTSNLTNAMVGRMPGVIGFQTADEPGGGGTTIRIRGTNSLGSKDPLIVIDGIPDRGGGMNRLNPNEIESMSVLKDASAAIYGARAANGVILITTKRGKEGKPTVSFNASAGFSQPSRLPEMCNAYEYATMVNEINPGTWSDEDLRLFQTGEDPWGHPDTDWFDTVLKNASPVYRADVGVSGGTDIVKYYVNLAANGEDGLYKNSQNRYDQYSIRTNLDIKTSQYVNFQIGSTARFENTNYPAKAASSIFSGIRRGKPTQVAFWPTGEPGPDLERGDNPAVTCTDLAGKDHYKDYYVQNNASVNIKIPWVEGLSLRGNASYDVHFQNRHKFERPVYLYSWDGVHYDSSGLSGAKRWLESPQLERKHIEQTDWMTNLMIDYNRTFDKHTFGVTFGIEAQKKHYEETYAFRKGFISDTKPELNLGGEEGIQANGYSWNESRLNYFGRLSYNYLERYLFEFVWRVDGSYRFPKNKRYGFFPGVSAAWRVSEENWWKDNIGFIEYFKLRGSVSQTGNDALLDADGNYDRSIQYLNTYGFNTAGNVFGGVEYKRLYPTRTPNPDITWEVGTTYDVGLDFKFLDNRLSLEGDVFYHKRTNMLISRNASLPEITGITLPRENIGKMKNRGFEMLLGWNDKIGEVEYSASFNMTYAKNEILFWDETPGVPSYQVSTGMPVDTELYYIADGIFRDQAEVDAYPHWEGAQPGDIRFKDVNSDGKIDADDRIRSDKNQEPRFVGGLTLGLNWKGWDLMALFQGATGGQVYIQTWSGTIGNFLKSYYDERWTPENPDATGPRTYERENQYWITNRNTYFLRNANYLRLKNIELGYTFHNNVLQKIGLSKLRIYSNATNVFCIDGVKDADPEQRDINLEAYPLRRIINFGIQATF</sequence>
<evidence type="ECO:0000256" key="1">
    <source>
        <dbReference type="ARBA" id="ARBA00004571"/>
    </source>
</evidence>
<evidence type="ECO:0000256" key="7">
    <source>
        <dbReference type="ARBA" id="ARBA00023136"/>
    </source>
</evidence>
<accession>A0ABT0BZ75</accession>
<dbReference type="SUPFAM" id="SSF49464">
    <property type="entry name" value="Carboxypeptidase regulatory domain-like"/>
    <property type="match status" value="1"/>
</dbReference>
<evidence type="ECO:0000256" key="12">
    <source>
        <dbReference type="SAM" id="SignalP"/>
    </source>
</evidence>
<dbReference type="Gene3D" id="2.60.40.1120">
    <property type="entry name" value="Carboxypeptidase-like, regulatory domain"/>
    <property type="match status" value="1"/>
</dbReference>
<dbReference type="Pfam" id="PF13715">
    <property type="entry name" value="CarbopepD_reg_2"/>
    <property type="match status" value="1"/>
</dbReference>
<gene>
    <name evidence="15" type="ORF">MUN53_05310</name>
</gene>
<feature type="domain" description="TonB-dependent receptor plug" evidence="14">
    <location>
        <begin position="142"/>
        <end position="249"/>
    </location>
</feature>